<dbReference type="PROSITE" id="PS50892">
    <property type="entry name" value="V_SNARE"/>
    <property type="match status" value="1"/>
</dbReference>
<comment type="caution">
    <text evidence="7">The sequence shown here is derived from an EMBL/GenBank/DDBJ whole genome shotgun (WGS) entry which is preliminary data.</text>
</comment>
<accession>A0A9D3THD2</accession>
<proteinExistence type="inferred from homology"/>
<dbReference type="Pfam" id="PF00957">
    <property type="entry name" value="Synaptobrevin"/>
    <property type="match status" value="1"/>
</dbReference>
<protein>
    <recommendedName>
        <fullName evidence="6">V-SNARE coiled-coil homology domain-containing protein</fullName>
    </recommendedName>
</protein>
<dbReference type="Proteomes" id="UP001046870">
    <property type="component" value="Chromosome 4"/>
</dbReference>
<name>A0A9D3THD2_MEGAT</name>
<dbReference type="PRINTS" id="PR00219">
    <property type="entry name" value="SYNAPTOBREVN"/>
</dbReference>
<dbReference type="PIRSF" id="PIRSF005409">
    <property type="entry name" value="Synaptobrevin_euk"/>
    <property type="match status" value="1"/>
</dbReference>
<sequence>MENGKSRLRQAQEEVEQVKVIMLDNLNKADERSGKLGELENRADQLLEKSKAFSKTTGKVKQQKRWEAMKMKVLLGGVLAVVVVIIIVVVIITNYSSEPKDSTPPIPPTNST</sequence>
<keyword evidence="5" id="KW-1133">Transmembrane helix</keyword>
<keyword evidence="3 4" id="KW-0175">Coiled coil</keyword>
<evidence type="ECO:0000256" key="3">
    <source>
        <dbReference type="PROSITE-ProRule" id="PRU00290"/>
    </source>
</evidence>
<dbReference type="PANTHER" id="PTHR47462:SF1">
    <property type="entry name" value="VESICLE-ASSOCIATED MEMBRANE PROTEIN 5"/>
    <property type="match status" value="1"/>
</dbReference>
<dbReference type="InterPro" id="IPR042855">
    <property type="entry name" value="V_SNARE_CC"/>
</dbReference>
<evidence type="ECO:0000256" key="1">
    <source>
        <dbReference type="ARBA" id="ARBA00008025"/>
    </source>
</evidence>
<keyword evidence="8" id="KW-1185">Reference proteome</keyword>
<reference evidence="7" key="1">
    <citation type="submission" date="2021-01" db="EMBL/GenBank/DDBJ databases">
        <authorList>
            <person name="Zahm M."/>
            <person name="Roques C."/>
            <person name="Cabau C."/>
            <person name="Klopp C."/>
            <person name="Donnadieu C."/>
            <person name="Jouanno E."/>
            <person name="Lampietro C."/>
            <person name="Louis A."/>
            <person name="Herpin A."/>
            <person name="Echchiki A."/>
            <person name="Berthelot C."/>
            <person name="Parey E."/>
            <person name="Roest-Crollius H."/>
            <person name="Braasch I."/>
            <person name="Postlethwait J."/>
            <person name="Bobe J."/>
            <person name="Montfort J."/>
            <person name="Bouchez O."/>
            <person name="Begum T."/>
            <person name="Mejri S."/>
            <person name="Adams A."/>
            <person name="Chen W.-J."/>
            <person name="Guiguen Y."/>
        </authorList>
    </citation>
    <scope>NUCLEOTIDE SEQUENCE</scope>
    <source>
        <strain evidence="7">YG-15Mar2019-1</strain>
        <tissue evidence="7">Brain</tissue>
    </source>
</reference>
<gene>
    <name evidence="7" type="ORF">MATL_G00060360</name>
</gene>
<feature type="domain" description="V-SNARE coiled-coil homology" evidence="6">
    <location>
        <begin position="7"/>
        <end position="67"/>
    </location>
</feature>
<evidence type="ECO:0000313" key="8">
    <source>
        <dbReference type="Proteomes" id="UP001046870"/>
    </source>
</evidence>
<evidence type="ECO:0000256" key="2">
    <source>
        <dbReference type="ARBA" id="ARBA00046280"/>
    </source>
</evidence>
<dbReference type="GO" id="GO:0012505">
    <property type="term" value="C:endomembrane system"/>
    <property type="evidence" value="ECO:0007669"/>
    <property type="project" value="UniProtKB-SubCell"/>
</dbReference>
<evidence type="ECO:0000256" key="4">
    <source>
        <dbReference type="SAM" id="Coils"/>
    </source>
</evidence>
<dbReference type="AlphaFoldDB" id="A0A9D3THD2"/>
<dbReference type="PANTHER" id="PTHR47462">
    <property type="entry name" value="VESICLE-ASSOCIATED MEMBRANE PROTEIN 5"/>
    <property type="match status" value="1"/>
</dbReference>
<dbReference type="InterPro" id="IPR001388">
    <property type="entry name" value="Synaptobrevin-like"/>
</dbReference>
<dbReference type="Gene3D" id="1.20.5.110">
    <property type="match status" value="1"/>
</dbReference>
<evidence type="ECO:0000256" key="5">
    <source>
        <dbReference type="SAM" id="Phobius"/>
    </source>
</evidence>
<feature type="transmembrane region" description="Helical" evidence="5">
    <location>
        <begin position="73"/>
        <end position="95"/>
    </location>
</feature>
<dbReference type="OrthoDB" id="190375at2759"/>
<dbReference type="InterPro" id="IPR042581">
    <property type="entry name" value="VAMP5_R-SNARE"/>
</dbReference>
<keyword evidence="5" id="KW-0812">Transmembrane</keyword>
<dbReference type="InterPro" id="IPR042166">
    <property type="entry name" value="Vamp5"/>
</dbReference>
<evidence type="ECO:0000313" key="7">
    <source>
        <dbReference type="EMBL" id="KAG7480806.1"/>
    </source>
</evidence>
<dbReference type="GO" id="GO:0005886">
    <property type="term" value="C:plasma membrane"/>
    <property type="evidence" value="ECO:0007669"/>
    <property type="project" value="TreeGrafter"/>
</dbReference>
<dbReference type="SUPFAM" id="SSF58038">
    <property type="entry name" value="SNARE fusion complex"/>
    <property type="match status" value="1"/>
</dbReference>
<keyword evidence="5" id="KW-0472">Membrane</keyword>
<feature type="coiled-coil region" evidence="4">
    <location>
        <begin position="1"/>
        <end position="56"/>
    </location>
</feature>
<comment type="subcellular location">
    <subcellularLocation>
        <location evidence="2">Endomembrane system</location>
        <topology evidence="2">Single-pass type IV membrane protein</topology>
    </subcellularLocation>
</comment>
<evidence type="ECO:0000259" key="6">
    <source>
        <dbReference type="PROSITE" id="PS50892"/>
    </source>
</evidence>
<dbReference type="GO" id="GO:0043001">
    <property type="term" value="P:Golgi to plasma membrane protein transport"/>
    <property type="evidence" value="ECO:0007669"/>
    <property type="project" value="TreeGrafter"/>
</dbReference>
<dbReference type="CDD" id="cd15872">
    <property type="entry name" value="R-SNARE_VAMP5"/>
    <property type="match status" value="1"/>
</dbReference>
<dbReference type="EMBL" id="JAFDVH010000004">
    <property type="protein sequence ID" value="KAG7480806.1"/>
    <property type="molecule type" value="Genomic_DNA"/>
</dbReference>
<organism evidence="7 8">
    <name type="scientific">Megalops atlanticus</name>
    <name type="common">Tarpon</name>
    <name type="synonym">Clupea gigantea</name>
    <dbReference type="NCBI Taxonomy" id="7932"/>
    <lineage>
        <taxon>Eukaryota</taxon>
        <taxon>Metazoa</taxon>
        <taxon>Chordata</taxon>
        <taxon>Craniata</taxon>
        <taxon>Vertebrata</taxon>
        <taxon>Euteleostomi</taxon>
        <taxon>Actinopterygii</taxon>
        <taxon>Neopterygii</taxon>
        <taxon>Teleostei</taxon>
        <taxon>Elopiformes</taxon>
        <taxon>Megalopidae</taxon>
        <taxon>Megalops</taxon>
    </lineage>
</organism>
<comment type="similarity">
    <text evidence="1">Belongs to the synaptobrevin family.</text>
</comment>
<dbReference type="InterPro" id="IPR016444">
    <property type="entry name" value="Synaptobrevin/VAMP"/>
</dbReference>